<accession>A0A2N7XA30</accession>
<reference evidence="1 2" key="1">
    <citation type="submission" date="2018-01" db="EMBL/GenBank/DDBJ databases">
        <title>Whole genome analyses suggest that Burkholderia sensu lato contains two further novel genera in the rhizoxinica-symbiotica group Mycetohabitans gen. nov., and Trinickia gen. nov.: implications for the evolution of diazotrophy and nodulation in the Burkholderiaceae.</title>
        <authorList>
            <person name="Estrada-de los Santos P."/>
            <person name="Palmer M."/>
            <person name="Chavez-Ramirez B."/>
            <person name="Beukes C."/>
            <person name="Steenkamp E.T."/>
            <person name="Hirsch A.M."/>
            <person name="Manyaka P."/>
            <person name="Maluk M."/>
            <person name="Lafos M."/>
            <person name="Crook M."/>
            <person name="Gross E."/>
            <person name="Simon M.F."/>
            <person name="Bueno dos Reis Junior F."/>
            <person name="Poole P.S."/>
            <person name="Venter S.N."/>
            <person name="James E.K."/>
        </authorList>
    </citation>
    <scope>NUCLEOTIDE SEQUENCE [LARGE SCALE GENOMIC DNA]</scope>
    <source>
        <strain evidence="1 2">JPY 581</strain>
    </source>
</reference>
<sequence length="85" mass="9035">MKAEHWIALILVLYVADRYNRSHYGMSAVDAATQAELSNFAAMEGTNFTNSVWDPLSGQPAYQFGTISAPGGAAVMGTPSFSGAF</sequence>
<evidence type="ECO:0000313" key="1">
    <source>
        <dbReference type="EMBL" id="PMS38471.1"/>
    </source>
</evidence>
<protein>
    <submittedName>
        <fullName evidence="1">Uncharacterized protein</fullName>
    </submittedName>
</protein>
<dbReference type="RefSeq" id="WP_102606715.1">
    <property type="nucleotide sequence ID" value="NZ_KB890165.1"/>
</dbReference>
<dbReference type="STRING" id="863227.GCA_000373005_01085"/>
<dbReference type="OrthoDB" id="9134241at2"/>
<evidence type="ECO:0000313" key="2">
    <source>
        <dbReference type="Proteomes" id="UP000235777"/>
    </source>
</evidence>
<keyword evidence="2" id="KW-1185">Reference proteome</keyword>
<name>A0A2N7XA30_9BURK</name>
<comment type="caution">
    <text evidence="1">The sequence shown here is derived from an EMBL/GenBank/DDBJ whole genome shotgun (WGS) entry which is preliminary data.</text>
</comment>
<gene>
    <name evidence="1" type="ORF">C0Z20_00875</name>
</gene>
<organism evidence="1 2">
    <name type="scientific">Trinickia symbiotica</name>
    <dbReference type="NCBI Taxonomy" id="863227"/>
    <lineage>
        <taxon>Bacteria</taxon>
        <taxon>Pseudomonadati</taxon>
        <taxon>Pseudomonadota</taxon>
        <taxon>Betaproteobacteria</taxon>
        <taxon>Burkholderiales</taxon>
        <taxon>Burkholderiaceae</taxon>
        <taxon>Trinickia</taxon>
    </lineage>
</organism>
<dbReference type="AlphaFoldDB" id="A0A2N7XA30"/>
<dbReference type="Proteomes" id="UP000235777">
    <property type="component" value="Unassembled WGS sequence"/>
</dbReference>
<dbReference type="EMBL" id="PNYC01000001">
    <property type="protein sequence ID" value="PMS38471.1"/>
    <property type="molecule type" value="Genomic_DNA"/>
</dbReference>
<proteinExistence type="predicted"/>